<name>A0A2N5VFQ5_9BASI</name>
<accession>A0A2N5VFQ5</accession>
<gene>
    <name evidence="2" type="ORF">PCASD_02834</name>
</gene>
<organism evidence="2 3">
    <name type="scientific">Puccinia coronata f. sp. avenae</name>
    <dbReference type="NCBI Taxonomy" id="200324"/>
    <lineage>
        <taxon>Eukaryota</taxon>
        <taxon>Fungi</taxon>
        <taxon>Dikarya</taxon>
        <taxon>Basidiomycota</taxon>
        <taxon>Pucciniomycotina</taxon>
        <taxon>Pucciniomycetes</taxon>
        <taxon>Pucciniales</taxon>
        <taxon>Pucciniaceae</taxon>
        <taxon>Puccinia</taxon>
    </lineage>
</organism>
<evidence type="ECO:0000256" key="1">
    <source>
        <dbReference type="SAM" id="MobiDB-lite"/>
    </source>
</evidence>
<dbReference type="AlphaFoldDB" id="A0A2N5VFQ5"/>
<dbReference type="EMBL" id="PGCI01000020">
    <property type="protein sequence ID" value="PLW48835.1"/>
    <property type="molecule type" value="Genomic_DNA"/>
</dbReference>
<sequence length="613" mass="70147">MSNQSDRSDSDEKISTSLPLEPRKKWFLPKDRSLFVTFIDHGCQLDAEGYPIYPNGSTTFVHDPNIRTFRNFGSVGFTKTMSMEKTRDAEWTVKRIYCLGVLRCDDESCLWAGSPPTGNNVLDKYLIKYVYTIHMSLFVIAQDADVLFKFSPSSKPKCKGAAGHCPGRVFHQACPETSMRINTHTESGWALLRHQGHHSHPRAEAKKPDPLSKDQLMAMLRANPKAGAFQLKMGKVNAEGEMESVTDIHESFLNSNRLRYHRRQMLWMADCLLSCNHKNEIYSGGLLSDVTYKFFQNGYLLSTSMFCEQLGRWVPVQLSWIRGLSENYYKIHFAQLFRQTMIPSISKAERKTLARQVVDFSMAQKEGFVNAYMEVFSKPDQKLAMFKLKGCHEHFRAQITRIKRNRSIIPAHEEDNFQRKCVSLLEKFNPGDKTHEEKIGELRRLFPKSKRWLDWWTMANVESMLFPSRRPLLEDTGDADAGLPGMTNAQESMHRLYYMMSEGKKSMMVGLVELYGFTKVLEEEFVAVMRGIPVGYGSENKGAKDVSQSMGWIKPRKRKLQELNDGRPPDTTATLLPTKPSKLGRPKNSANVDQNPHSTYPSYKASADVRLRN</sequence>
<evidence type="ECO:0000313" key="3">
    <source>
        <dbReference type="Proteomes" id="UP000235392"/>
    </source>
</evidence>
<evidence type="ECO:0000313" key="2">
    <source>
        <dbReference type="EMBL" id="PLW48835.1"/>
    </source>
</evidence>
<proteinExistence type="predicted"/>
<feature type="region of interest" description="Disordered" evidence="1">
    <location>
        <begin position="537"/>
        <end position="613"/>
    </location>
</feature>
<protein>
    <submittedName>
        <fullName evidence="2">Uncharacterized protein</fullName>
    </submittedName>
</protein>
<feature type="compositionally biased region" description="Polar residues" evidence="1">
    <location>
        <begin position="588"/>
        <end position="601"/>
    </location>
</feature>
<reference evidence="2 3" key="1">
    <citation type="submission" date="2017-11" db="EMBL/GenBank/DDBJ databases">
        <title>De novo assembly and phasing of dikaryotic genomes from two isolates of Puccinia coronata f. sp. avenae, the causal agent of oat crown rust.</title>
        <authorList>
            <person name="Miller M.E."/>
            <person name="Zhang Y."/>
            <person name="Omidvar V."/>
            <person name="Sperschneider J."/>
            <person name="Schwessinger B."/>
            <person name="Raley C."/>
            <person name="Palmer J.M."/>
            <person name="Garnica D."/>
            <person name="Upadhyaya N."/>
            <person name="Rathjen J."/>
            <person name="Taylor J.M."/>
            <person name="Park R.F."/>
            <person name="Dodds P.N."/>
            <person name="Hirsch C.D."/>
            <person name="Kianian S.F."/>
            <person name="Figueroa M."/>
        </authorList>
    </citation>
    <scope>NUCLEOTIDE SEQUENCE [LARGE SCALE GENOMIC DNA]</scope>
    <source>
        <strain evidence="2">12SD80</strain>
    </source>
</reference>
<dbReference type="Proteomes" id="UP000235392">
    <property type="component" value="Unassembled WGS sequence"/>
</dbReference>
<comment type="caution">
    <text evidence="2">The sequence shown here is derived from an EMBL/GenBank/DDBJ whole genome shotgun (WGS) entry which is preliminary data.</text>
</comment>